<proteinExistence type="predicted"/>
<comment type="caution">
    <text evidence="6">The sequence shown here is derived from an EMBL/GenBank/DDBJ whole genome shotgun (WGS) entry which is preliminary data.</text>
</comment>
<name>A0ABW2APE8_9MICO</name>
<sequence length="179" mass="17722">MPWRQSHLDAASDWTATAPGFVVAGLGLGASSAVLSAAALATVEPDRSGMATGIVNTLRQIGTATGVAICGALFTGAASSHVHTALDGAAPAARITALADAVSSGAGARVAAGLPAAQRETVAQVARAATAEAIHTILWVGGAVALIGAVVCPLLLVQNRPVQSANERTERDSLARTPS</sequence>
<organism evidence="6 7">
    <name type="scientific">Branchiibius cervicis</name>
    <dbReference type="NCBI Taxonomy" id="908252"/>
    <lineage>
        <taxon>Bacteria</taxon>
        <taxon>Bacillati</taxon>
        <taxon>Actinomycetota</taxon>
        <taxon>Actinomycetes</taxon>
        <taxon>Micrococcales</taxon>
        <taxon>Dermacoccaceae</taxon>
        <taxon>Branchiibius</taxon>
    </lineage>
</organism>
<evidence type="ECO:0000256" key="2">
    <source>
        <dbReference type="ARBA" id="ARBA00022692"/>
    </source>
</evidence>
<dbReference type="RefSeq" id="WP_377820379.1">
    <property type="nucleotide sequence ID" value="NZ_JBHSWJ010000002.1"/>
</dbReference>
<dbReference type="InterPro" id="IPR036259">
    <property type="entry name" value="MFS_trans_sf"/>
</dbReference>
<dbReference type="SUPFAM" id="SSF103473">
    <property type="entry name" value="MFS general substrate transporter"/>
    <property type="match status" value="1"/>
</dbReference>
<protein>
    <recommendedName>
        <fullName evidence="8">MFS transporter</fullName>
    </recommendedName>
</protein>
<keyword evidence="2 5" id="KW-0812">Transmembrane</keyword>
<evidence type="ECO:0008006" key="8">
    <source>
        <dbReference type="Google" id="ProtNLM"/>
    </source>
</evidence>
<dbReference type="Proteomes" id="UP001596356">
    <property type="component" value="Unassembled WGS sequence"/>
</dbReference>
<comment type="subcellular location">
    <subcellularLocation>
        <location evidence="1">Membrane</location>
        <topology evidence="1">Multi-pass membrane protein</topology>
    </subcellularLocation>
</comment>
<evidence type="ECO:0000256" key="4">
    <source>
        <dbReference type="ARBA" id="ARBA00023136"/>
    </source>
</evidence>
<reference evidence="7" key="1">
    <citation type="journal article" date="2019" name="Int. J. Syst. Evol. Microbiol.">
        <title>The Global Catalogue of Microorganisms (GCM) 10K type strain sequencing project: providing services to taxonomists for standard genome sequencing and annotation.</title>
        <authorList>
            <consortium name="The Broad Institute Genomics Platform"/>
            <consortium name="The Broad Institute Genome Sequencing Center for Infectious Disease"/>
            <person name="Wu L."/>
            <person name="Ma J."/>
        </authorList>
    </citation>
    <scope>NUCLEOTIDE SEQUENCE [LARGE SCALE GENOMIC DNA]</scope>
    <source>
        <strain evidence="7">NBRC 106593</strain>
    </source>
</reference>
<dbReference type="Gene3D" id="1.20.1250.20">
    <property type="entry name" value="MFS general substrate transporter like domains"/>
    <property type="match status" value="1"/>
</dbReference>
<dbReference type="PANTHER" id="PTHR42718">
    <property type="entry name" value="MAJOR FACILITATOR SUPERFAMILY MULTIDRUG TRANSPORTER MFSC"/>
    <property type="match status" value="1"/>
</dbReference>
<dbReference type="PANTHER" id="PTHR42718:SF49">
    <property type="entry name" value="EXPORT PROTEIN"/>
    <property type="match status" value="1"/>
</dbReference>
<accession>A0ABW2APE8</accession>
<feature type="transmembrane region" description="Helical" evidence="5">
    <location>
        <begin position="137"/>
        <end position="156"/>
    </location>
</feature>
<evidence type="ECO:0000313" key="7">
    <source>
        <dbReference type="Proteomes" id="UP001596356"/>
    </source>
</evidence>
<feature type="transmembrane region" description="Helical" evidence="5">
    <location>
        <begin position="20"/>
        <end position="43"/>
    </location>
</feature>
<keyword evidence="4 5" id="KW-0472">Membrane</keyword>
<evidence type="ECO:0000313" key="6">
    <source>
        <dbReference type="EMBL" id="MFC6712931.1"/>
    </source>
</evidence>
<evidence type="ECO:0000256" key="5">
    <source>
        <dbReference type="SAM" id="Phobius"/>
    </source>
</evidence>
<dbReference type="EMBL" id="JBHSWJ010000002">
    <property type="protein sequence ID" value="MFC6712931.1"/>
    <property type="molecule type" value="Genomic_DNA"/>
</dbReference>
<evidence type="ECO:0000256" key="1">
    <source>
        <dbReference type="ARBA" id="ARBA00004141"/>
    </source>
</evidence>
<keyword evidence="7" id="KW-1185">Reference proteome</keyword>
<keyword evidence="3 5" id="KW-1133">Transmembrane helix</keyword>
<evidence type="ECO:0000256" key="3">
    <source>
        <dbReference type="ARBA" id="ARBA00022989"/>
    </source>
</evidence>
<gene>
    <name evidence="6" type="ORF">ACFQBT_03365</name>
</gene>